<dbReference type="Gene3D" id="3.90.850.10">
    <property type="entry name" value="Fumarylacetoacetase-like, C-terminal domain"/>
    <property type="match status" value="1"/>
</dbReference>
<dbReference type="SUPFAM" id="SSF56529">
    <property type="entry name" value="FAH"/>
    <property type="match status" value="1"/>
</dbReference>
<gene>
    <name evidence="2" type="ORF">METZ01_LOCUS113256</name>
</gene>
<dbReference type="InterPro" id="IPR011234">
    <property type="entry name" value="Fumarylacetoacetase-like_C"/>
</dbReference>
<reference evidence="2" key="1">
    <citation type="submission" date="2018-05" db="EMBL/GenBank/DDBJ databases">
        <authorList>
            <person name="Lanie J.A."/>
            <person name="Ng W.-L."/>
            <person name="Kazmierczak K.M."/>
            <person name="Andrzejewski T.M."/>
            <person name="Davidsen T.M."/>
            <person name="Wayne K.J."/>
            <person name="Tettelin H."/>
            <person name="Glass J.I."/>
            <person name="Rusch D."/>
            <person name="Podicherti R."/>
            <person name="Tsui H.-C.T."/>
            <person name="Winkler M.E."/>
        </authorList>
    </citation>
    <scope>NUCLEOTIDE SEQUENCE</scope>
</reference>
<proteinExistence type="predicted"/>
<feature type="domain" description="Fumarylacetoacetase-like C-terminal" evidence="1">
    <location>
        <begin position="85"/>
        <end position="303"/>
    </location>
</feature>
<accession>A0A381X784</accession>
<dbReference type="InterPro" id="IPR036663">
    <property type="entry name" value="Fumarylacetoacetase_C_sf"/>
</dbReference>
<protein>
    <recommendedName>
        <fullName evidence="1">Fumarylacetoacetase-like C-terminal domain-containing protein</fullName>
    </recommendedName>
</protein>
<dbReference type="EMBL" id="UINC01014103">
    <property type="protein sequence ID" value="SVA60402.1"/>
    <property type="molecule type" value="Genomic_DNA"/>
</dbReference>
<dbReference type="Pfam" id="PF01557">
    <property type="entry name" value="FAA_hydrolase"/>
    <property type="match status" value="1"/>
</dbReference>
<dbReference type="PANTHER" id="PTHR43211:SF1">
    <property type="entry name" value="BLL6422 PROTEIN"/>
    <property type="match status" value="1"/>
</dbReference>
<evidence type="ECO:0000259" key="1">
    <source>
        <dbReference type="Pfam" id="PF01557"/>
    </source>
</evidence>
<dbReference type="GO" id="GO:0003824">
    <property type="term" value="F:catalytic activity"/>
    <property type="evidence" value="ECO:0007669"/>
    <property type="project" value="InterPro"/>
</dbReference>
<name>A0A381X784_9ZZZZ</name>
<dbReference type="AlphaFoldDB" id="A0A381X784"/>
<organism evidence="2">
    <name type="scientific">marine metagenome</name>
    <dbReference type="NCBI Taxonomy" id="408172"/>
    <lineage>
        <taxon>unclassified sequences</taxon>
        <taxon>metagenomes</taxon>
        <taxon>ecological metagenomes</taxon>
    </lineage>
</organism>
<dbReference type="PANTHER" id="PTHR43211">
    <property type="entry name" value="FUMARYLACETOACETATE HYDROLASE"/>
    <property type="match status" value="1"/>
</dbReference>
<evidence type="ECO:0000313" key="2">
    <source>
        <dbReference type="EMBL" id="SVA60402.1"/>
    </source>
</evidence>
<sequence length="339" mass="37150">MKLLTYDTGNGPRCGVLRGDDVVDVAELLGSSQPLRDVQALLETGKNAVEQVRNALASNSTAPSVPLASVRLRAPVLQPPTVRDYMIYEEHATGQGTREREEAWYRMPIFYFSNPLCISGPEDQIPHPSASEMLDYELEIGCIIGKEGRNVSEADAMDYIAGFVIFNDWSCRDIQRDESAVGLGPAKGKDSASSMGPWMVTTDELAPLMKNGRLQVKCHAKVNGDYWLKDGDGGVPYHTWGAVIERAAKDSRIVPGDILASGTVGGGSIGEAIRKGVEKARFLQPGDVVEHEVEGIGILRNTIGPKEGYDPEYRYRPKQQPAMPERGIAKDYKYELKLP</sequence>